<organism evidence="7 8">
    <name type="scientific">Limnohabitans lacus</name>
    <dbReference type="NCBI Taxonomy" id="3045173"/>
    <lineage>
        <taxon>Bacteria</taxon>
        <taxon>Pseudomonadati</taxon>
        <taxon>Pseudomonadota</taxon>
        <taxon>Betaproteobacteria</taxon>
        <taxon>Burkholderiales</taxon>
        <taxon>Comamonadaceae</taxon>
        <taxon>Limnohabitans</taxon>
    </lineage>
</organism>
<evidence type="ECO:0000313" key="7">
    <source>
        <dbReference type="EMBL" id="MDI9232805.1"/>
    </source>
</evidence>
<dbReference type="RefSeq" id="WP_283223215.1">
    <property type="nucleotide sequence ID" value="NZ_JASGBH010000002.1"/>
</dbReference>
<gene>
    <name evidence="6 7" type="primary">lptE</name>
    <name evidence="7" type="ORF">QLQ16_03050</name>
</gene>
<dbReference type="Proteomes" id="UP001431902">
    <property type="component" value="Unassembled WGS sequence"/>
</dbReference>
<accession>A0ABT6X3V8</accession>
<keyword evidence="8" id="KW-1185">Reference proteome</keyword>
<dbReference type="Pfam" id="PF04390">
    <property type="entry name" value="LptE"/>
    <property type="match status" value="1"/>
</dbReference>
<comment type="function">
    <text evidence="6">Together with LptD, is involved in the assembly of lipopolysaccharide (LPS) at the surface of the outer membrane. Required for the proper assembly of LptD. Binds LPS and may serve as the LPS recognition site at the outer membrane.</text>
</comment>
<dbReference type="EMBL" id="JASGBH010000002">
    <property type="protein sequence ID" value="MDI9232805.1"/>
    <property type="molecule type" value="Genomic_DNA"/>
</dbReference>
<keyword evidence="1 6" id="KW-0732">Signal</keyword>
<keyword evidence="5 6" id="KW-0449">Lipoprotein</keyword>
<dbReference type="HAMAP" id="MF_01186">
    <property type="entry name" value="LPS_assembly_LptE"/>
    <property type="match status" value="1"/>
</dbReference>
<comment type="similarity">
    <text evidence="6">Belongs to the LptE lipoprotein family.</text>
</comment>
<keyword evidence="4 6" id="KW-0998">Cell outer membrane</keyword>
<keyword evidence="2 6" id="KW-0472">Membrane</keyword>
<sequence>MNASRRRLLSALGFAPALGLVGCGFALRQTQNFPFKTLYGNFSENSPLGVELRRNLLGSGQIDLVTDPKKMPDVDAILDILSEVRQQVAVGMNASGQVREMQLRLRVSFRLRTPQGEEWIEPVELYQQRDLSFTETAALSKEIEMNMMYRDMQTDIVQQIMRRLSIVKPRKAAPAPAPVKP</sequence>
<evidence type="ECO:0000256" key="2">
    <source>
        <dbReference type="ARBA" id="ARBA00023136"/>
    </source>
</evidence>
<dbReference type="PROSITE" id="PS51257">
    <property type="entry name" value="PROKAR_LIPOPROTEIN"/>
    <property type="match status" value="1"/>
</dbReference>
<evidence type="ECO:0000256" key="6">
    <source>
        <dbReference type="HAMAP-Rule" id="MF_01186"/>
    </source>
</evidence>
<dbReference type="Gene3D" id="3.30.160.150">
    <property type="entry name" value="Lipoprotein like domain"/>
    <property type="match status" value="1"/>
</dbReference>
<reference evidence="7" key="1">
    <citation type="submission" date="2023-05" db="EMBL/GenBank/DDBJ databases">
        <title>Limnohabitans sp. strain HM2-2 Genome sequencing and assembly.</title>
        <authorList>
            <person name="Jung Y."/>
        </authorList>
    </citation>
    <scope>NUCLEOTIDE SEQUENCE</scope>
    <source>
        <strain evidence="7">HM2-2</strain>
    </source>
</reference>
<comment type="subcellular location">
    <subcellularLocation>
        <location evidence="6">Cell outer membrane</location>
        <topology evidence="6">Lipid-anchor</topology>
    </subcellularLocation>
</comment>
<dbReference type="PANTHER" id="PTHR38098:SF1">
    <property type="entry name" value="LPS-ASSEMBLY LIPOPROTEIN LPTE"/>
    <property type="match status" value="1"/>
</dbReference>
<keyword evidence="3 6" id="KW-0564">Palmitate</keyword>
<dbReference type="PANTHER" id="PTHR38098">
    <property type="entry name" value="LPS-ASSEMBLY LIPOPROTEIN LPTE"/>
    <property type="match status" value="1"/>
</dbReference>
<protein>
    <recommendedName>
        <fullName evidence="6">LPS-assembly lipoprotein LptE</fullName>
    </recommendedName>
</protein>
<evidence type="ECO:0000256" key="1">
    <source>
        <dbReference type="ARBA" id="ARBA00022729"/>
    </source>
</evidence>
<evidence type="ECO:0000256" key="4">
    <source>
        <dbReference type="ARBA" id="ARBA00023237"/>
    </source>
</evidence>
<proteinExistence type="inferred from homology"/>
<evidence type="ECO:0000256" key="5">
    <source>
        <dbReference type="ARBA" id="ARBA00023288"/>
    </source>
</evidence>
<comment type="caution">
    <text evidence="7">The sequence shown here is derived from an EMBL/GenBank/DDBJ whole genome shotgun (WGS) entry which is preliminary data.</text>
</comment>
<comment type="subunit">
    <text evidence="6">Component of the lipopolysaccharide transport and assembly complex. Interacts with LptD.</text>
</comment>
<evidence type="ECO:0000313" key="8">
    <source>
        <dbReference type="Proteomes" id="UP001431902"/>
    </source>
</evidence>
<evidence type="ECO:0000256" key="3">
    <source>
        <dbReference type="ARBA" id="ARBA00023139"/>
    </source>
</evidence>
<name>A0ABT6X3V8_9BURK</name>
<dbReference type="InterPro" id="IPR007485">
    <property type="entry name" value="LPS_assembly_LptE"/>
</dbReference>